<protein>
    <submittedName>
        <fullName evidence="2">Uncharacterized protein</fullName>
    </submittedName>
</protein>
<keyword evidence="1" id="KW-0812">Transmembrane</keyword>
<dbReference type="Proteomes" id="UP001500392">
    <property type="component" value="Unassembled WGS sequence"/>
</dbReference>
<accession>A0ABP7X7P7</accession>
<reference evidence="3" key="1">
    <citation type="journal article" date="2019" name="Int. J. Syst. Evol. Microbiol.">
        <title>The Global Catalogue of Microorganisms (GCM) 10K type strain sequencing project: providing services to taxonomists for standard genome sequencing and annotation.</title>
        <authorList>
            <consortium name="The Broad Institute Genomics Platform"/>
            <consortium name="The Broad Institute Genome Sequencing Center for Infectious Disease"/>
            <person name="Wu L."/>
            <person name="Ma J."/>
        </authorList>
    </citation>
    <scope>NUCLEOTIDE SEQUENCE [LARGE SCALE GENOMIC DNA]</scope>
    <source>
        <strain evidence="3">JCM 17304</strain>
    </source>
</reference>
<evidence type="ECO:0000256" key="1">
    <source>
        <dbReference type="SAM" id="Phobius"/>
    </source>
</evidence>
<keyword evidence="1" id="KW-0472">Membrane</keyword>
<keyword evidence="3" id="KW-1185">Reference proteome</keyword>
<gene>
    <name evidence="2" type="ORF">GCM10022414_34250</name>
</gene>
<keyword evidence="1" id="KW-1133">Transmembrane helix</keyword>
<comment type="caution">
    <text evidence="2">The sequence shown here is derived from an EMBL/GenBank/DDBJ whole genome shotgun (WGS) entry which is preliminary data.</text>
</comment>
<evidence type="ECO:0000313" key="2">
    <source>
        <dbReference type="EMBL" id="GAA4105007.1"/>
    </source>
</evidence>
<dbReference type="EMBL" id="BAABDM010000010">
    <property type="protein sequence ID" value="GAA4105007.1"/>
    <property type="molecule type" value="Genomic_DNA"/>
</dbReference>
<sequence length="396" mass="44798">MPLTALQSYNIEKALIRGKTIEAIKLYREATNCSLVDAKTAIDRNLAQLKLDKPWYFKESHQEAGLKKPRKISIKKSHIVLFFLVDTLIFGALAYYFLLRDSPATPLFNSHPAQAKATESPIIGRSKAASLPRSVEAKDYSTQIGARDTFDSLYHDKLDSGAYIARKNSAKSSSYDDSQIEKQIKTARSLLAQQRIAPANTPVLRIASSVQHATLDGIIDDREWGDATPIVVDEEFNTTLYLKTDGQWLFIACDTPRETSQGGYDQLRIYLHAGLNDNLVNERIHIGRRAGITSIRQTHFRWQGKPPNNDNERWKKYAISDWGIYRHAQGTSSMSSGHRQYEAAIHLGEAGLHRGVPFTLYLEVETDPLKNEQGKFLERQYLGELGNENNPQWMVF</sequence>
<organism evidence="2 3">
    <name type="scientific">Zhongshania borealis</name>
    <dbReference type="NCBI Taxonomy" id="889488"/>
    <lineage>
        <taxon>Bacteria</taxon>
        <taxon>Pseudomonadati</taxon>
        <taxon>Pseudomonadota</taxon>
        <taxon>Gammaproteobacteria</taxon>
        <taxon>Cellvibrionales</taxon>
        <taxon>Spongiibacteraceae</taxon>
        <taxon>Zhongshania</taxon>
    </lineage>
</organism>
<dbReference type="Gene3D" id="3.30.1390.10">
    <property type="match status" value="1"/>
</dbReference>
<proteinExistence type="predicted"/>
<feature type="transmembrane region" description="Helical" evidence="1">
    <location>
        <begin position="79"/>
        <end position="98"/>
    </location>
</feature>
<dbReference type="RefSeq" id="WP_344938417.1">
    <property type="nucleotide sequence ID" value="NZ_BAABDM010000010.1"/>
</dbReference>
<evidence type="ECO:0000313" key="3">
    <source>
        <dbReference type="Proteomes" id="UP001500392"/>
    </source>
</evidence>
<name>A0ABP7X7P7_9GAMM</name>
<dbReference type="InterPro" id="IPR014719">
    <property type="entry name" value="Ribosomal_bL12_C/ClpS-like"/>
</dbReference>